<dbReference type="InterPro" id="IPR050570">
    <property type="entry name" value="Cell_wall_metabolism_enzyme"/>
</dbReference>
<protein>
    <submittedName>
        <fullName evidence="4">Peptidoglycan DD-metalloendopeptidase family protein</fullName>
    </submittedName>
</protein>
<accession>A0ABS2UUZ0</accession>
<dbReference type="PANTHER" id="PTHR21666:SF270">
    <property type="entry name" value="MUREIN HYDROLASE ACTIVATOR ENVC"/>
    <property type="match status" value="1"/>
</dbReference>
<dbReference type="PANTHER" id="PTHR21666">
    <property type="entry name" value="PEPTIDASE-RELATED"/>
    <property type="match status" value="1"/>
</dbReference>
<gene>
    <name evidence="4" type="ORF">JE024_17655</name>
</gene>
<keyword evidence="2" id="KW-0732">Signal</keyword>
<feature type="domain" description="M23ase beta-sheet core" evidence="3">
    <location>
        <begin position="351"/>
        <end position="438"/>
    </location>
</feature>
<reference evidence="4 5" key="1">
    <citation type="journal article" date="2016" name="Arch. Microbiol.">
        <title>Streptomyces zhihengii sp. nov., isolated from rhizospheric soil of Psammosilene tunicoides.</title>
        <authorList>
            <person name="Huang M.J."/>
            <person name="Fei J.J."/>
            <person name="Salam N."/>
            <person name="Kim C.J."/>
            <person name="Hozzein W.N."/>
            <person name="Xiao M."/>
            <person name="Huang H.Q."/>
            <person name="Li W.J."/>
        </authorList>
    </citation>
    <scope>NUCLEOTIDE SEQUENCE [LARGE SCALE GENOMIC DNA]</scope>
    <source>
        <strain evidence="4 5">YIM T102</strain>
    </source>
</reference>
<feature type="compositionally biased region" description="Low complexity" evidence="1">
    <location>
        <begin position="20"/>
        <end position="31"/>
    </location>
</feature>
<organism evidence="4 5">
    <name type="scientific">Streptomyces zhihengii</name>
    <dbReference type="NCBI Taxonomy" id="1818004"/>
    <lineage>
        <taxon>Bacteria</taxon>
        <taxon>Bacillati</taxon>
        <taxon>Actinomycetota</taxon>
        <taxon>Actinomycetes</taxon>
        <taxon>Kitasatosporales</taxon>
        <taxon>Streptomycetaceae</taxon>
        <taxon>Streptomyces</taxon>
    </lineage>
</organism>
<dbReference type="Proteomes" id="UP000664109">
    <property type="component" value="Unassembled WGS sequence"/>
</dbReference>
<name>A0ABS2UUZ0_9ACTN</name>
<dbReference type="EMBL" id="JAFEJA010000001">
    <property type="protein sequence ID" value="MBM9620535.1"/>
    <property type="molecule type" value="Genomic_DNA"/>
</dbReference>
<feature type="signal peptide" evidence="2">
    <location>
        <begin position="1"/>
        <end position="20"/>
    </location>
</feature>
<dbReference type="InterPro" id="IPR011055">
    <property type="entry name" value="Dup_hybrid_motif"/>
</dbReference>
<comment type="caution">
    <text evidence="4">The sequence shown here is derived from an EMBL/GenBank/DDBJ whole genome shotgun (WGS) entry which is preliminary data.</text>
</comment>
<evidence type="ECO:0000313" key="5">
    <source>
        <dbReference type="Proteomes" id="UP000664109"/>
    </source>
</evidence>
<proteinExistence type="predicted"/>
<feature type="region of interest" description="Disordered" evidence="1">
    <location>
        <begin position="67"/>
        <end position="150"/>
    </location>
</feature>
<dbReference type="Gene3D" id="2.70.70.10">
    <property type="entry name" value="Glucose Permease (Domain IIA)"/>
    <property type="match status" value="1"/>
</dbReference>
<dbReference type="InterPro" id="IPR016047">
    <property type="entry name" value="M23ase_b-sheet_dom"/>
</dbReference>
<dbReference type="SUPFAM" id="SSF51261">
    <property type="entry name" value="Duplicated hybrid motif"/>
    <property type="match status" value="1"/>
</dbReference>
<feature type="compositionally biased region" description="Pro residues" evidence="1">
    <location>
        <begin position="87"/>
        <end position="101"/>
    </location>
</feature>
<sequence length="459" mass="48106">MIILPVVLGVLLGTPAPVAAAPRSEARPAASGDRQERRPQPAATGAGAEERRPLLSIAARLRPAALPGATAHDDPAPGDVAPRVPGTRPPLPLHGPLPGDVPPHGLTTGAHTFPWTAPTAPPSPAPAADATARPSPRPERAAPGEPGPTAVQVARLYAEAARATRLYERGRRAADAQRVAAGRLQRGLADRRARLARLHDVIGGVAREQYRTGGSLAHTARLLLADDPDALLRGYELAAQSERAVNRLLDRSRTAERSYAEAERKARAAWRDLAARTARLAAVKRGVEARLETARWRLQGEADSSVAAGACAGAVRLDQLALPRGAGWVAPVERYALSAGFASTGDRWARGHTGQDFAVDIGTPVRSVGPGVVESVACGGAFGIQVVVRHDNGYYTQYAHLAGVGVDQGERVRGGQWIGQAGTTGNSTGPHLHFEVRLTPDLGSGVDPAVWLAEHGVRL</sequence>
<feature type="region of interest" description="Disordered" evidence="1">
    <location>
        <begin position="20"/>
        <end position="52"/>
    </location>
</feature>
<feature type="chain" id="PRO_5045875711" evidence="2">
    <location>
        <begin position="21"/>
        <end position="459"/>
    </location>
</feature>
<evidence type="ECO:0000313" key="4">
    <source>
        <dbReference type="EMBL" id="MBM9620535.1"/>
    </source>
</evidence>
<keyword evidence="5" id="KW-1185">Reference proteome</keyword>
<evidence type="ECO:0000256" key="1">
    <source>
        <dbReference type="SAM" id="MobiDB-lite"/>
    </source>
</evidence>
<evidence type="ECO:0000256" key="2">
    <source>
        <dbReference type="SAM" id="SignalP"/>
    </source>
</evidence>
<dbReference type="Pfam" id="PF01551">
    <property type="entry name" value="Peptidase_M23"/>
    <property type="match status" value="1"/>
</dbReference>
<dbReference type="CDD" id="cd12797">
    <property type="entry name" value="M23_peptidase"/>
    <property type="match status" value="1"/>
</dbReference>
<evidence type="ECO:0000259" key="3">
    <source>
        <dbReference type="Pfam" id="PF01551"/>
    </source>
</evidence>